<evidence type="ECO:0000313" key="3">
    <source>
        <dbReference type="EMBL" id="KHQ53840.1"/>
    </source>
</evidence>
<comment type="caution">
    <text evidence="3">The sequence shown here is derived from an EMBL/GenBank/DDBJ whole genome shotgun (WGS) entry which is preliminary data.</text>
</comment>
<dbReference type="Gene3D" id="2.60.120.260">
    <property type="entry name" value="Galactose-binding domain-like"/>
    <property type="match status" value="1"/>
</dbReference>
<organism evidence="3 4">
    <name type="scientific">Mameliella alba</name>
    <dbReference type="NCBI Taxonomy" id="561184"/>
    <lineage>
        <taxon>Bacteria</taxon>
        <taxon>Pseudomonadati</taxon>
        <taxon>Pseudomonadota</taxon>
        <taxon>Alphaproteobacteria</taxon>
        <taxon>Rhodobacterales</taxon>
        <taxon>Roseobacteraceae</taxon>
        <taxon>Mameliella</taxon>
    </lineage>
</organism>
<feature type="domain" description="Xaa-Pro dipeptidyl-peptidase C-terminal" evidence="2">
    <location>
        <begin position="301"/>
        <end position="519"/>
    </location>
</feature>
<dbReference type="OrthoDB" id="9806163at2"/>
<dbReference type="GO" id="GO:0008239">
    <property type="term" value="F:dipeptidyl-peptidase activity"/>
    <property type="evidence" value="ECO:0007669"/>
    <property type="project" value="InterPro"/>
</dbReference>
<dbReference type="Pfam" id="PF08530">
    <property type="entry name" value="PepX_C"/>
    <property type="match status" value="1"/>
</dbReference>
<dbReference type="PATRIC" id="fig|1515334.3.peg.1840"/>
<evidence type="ECO:0000259" key="2">
    <source>
        <dbReference type="SMART" id="SM00939"/>
    </source>
</evidence>
<dbReference type="Pfam" id="PF02129">
    <property type="entry name" value="Peptidase_S15"/>
    <property type="match status" value="1"/>
</dbReference>
<name>A0A0B3RRU7_9RHOB</name>
<dbReference type="Gene3D" id="1.10.3020.10">
    <property type="entry name" value="alpha-amino acid ester hydrolase ( Helical cap domain)"/>
    <property type="match status" value="1"/>
</dbReference>
<evidence type="ECO:0000313" key="4">
    <source>
        <dbReference type="Proteomes" id="UP000030960"/>
    </source>
</evidence>
<dbReference type="SMART" id="SM00939">
    <property type="entry name" value="PepX_C"/>
    <property type="match status" value="1"/>
</dbReference>
<dbReference type="SUPFAM" id="SSF49785">
    <property type="entry name" value="Galactose-binding domain-like"/>
    <property type="match status" value="1"/>
</dbReference>
<dbReference type="STRING" id="561184.SAMN05216376_10125"/>
<dbReference type="NCBIfam" id="TIGR00976">
    <property type="entry name" value="CocE_NonD"/>
    <property type="match status" value="1"/>
</dbReference>
<dbReference type="AlphaFoldDB" id="A0A0B3RRU7"/>
<protein>
    <submittedName>
        <fullName evidence="3">Antibiotic hydrolase</fullName>
    </submittedName>
</protein>
<keyword evidence="4" id="KW-1185">Reference proteome</keyword>
<dbReference type="EMBL" id="JSUQ01000006">
    <property type="protein sequence ID" value="KHQ53840.1"/>
    <property type="molecule type" value="Genomic_DNA"/>
</dbReference>
<dbReference type="Proteomes" id="UP000030960">
    <property type="component" value="Unassembled WGS sequence"/>
</dbReference>
<gene>
    <name evidence="3" type="ORF">OA50_01829</name>
</gene>
<dbReference type="SUPFAM" id="SSF53474">
    <property type="entry name" value="alpha/beta-Hydrolases"/>
    <property type="match status" value="1"/>
</dbReference>
<dbReference type="InterPro" id="IPR013736">
    <property type="entry name" value="Xaa-Pro_dipept_C"/>
</dbReference>
<sequence>MRDMVDSPRRSLLPVQAPVRQELRLKDGTRLVADTWRPDTQDTLPVLLMRQPYGRAIASTVTLAHPAWYAARGYIVAVQDVRGTGDSEGDFDALVNEAADGAETLDWARDLPGSNGKVGTYGFSYQGTTQFQMLADGARPDAMAVSMASWSPLTDWLSEGGLFRCRMSASWAAQMARLKARRMGDSAALAALAPERGWQAHFDFLMSRPDLSHLSRWAKGQPGANPAADLAPTPAVPLIQTAGTADFFLRGTLAADRAFRAVSPDTTHLVLGPWGHIGWNRSAGAAQLAPGAEFSVDRAQLAFFDHYLKDHGPRPAAVTAYDAGRDSWHDTDTLEGSGAKVYHLASDGLAAQMVTDGRLTTDPAAPGTDMLVLDPTRQAPLCGGAFTGPVDLGPLHDRSDVACYTTAPMTACVQLRDRVEAEIALDVDGPHPGLAATLAVVDRQGTATALATTVARLKGGTLRLVFEGLFHSLHPGQSLRLSLQAAPLPDFQPYPATTLADPGVRATTIAIHHDASRLLVITADQETPHA</sequence>
<dbReference type="InterPro" id="IPR000383">
    <property type="entry name" value="Xaa-Pro-like_dom"/>
</dbReference>
<reference evidence="3 4" key="1">
    <citation type="submission" date="2014-10" db="EMBL/GenBank/DDBJ databases">
        <title>Genome sequence of Ponticoccus sp. strain UMTAT08 isolated from clonal culture of toxic dinoflagellate Alexandrium tamiyavanichii.</title>
        <authorList>
            <person name="Gan H.Y."/>
            <person name="Muhd D.-D."/>
            <person name="Mohd Noor M.E."/>
            <person name="Yeong Y.S."/>
            <person name="Usup G."/>
        </authorList>
    </citation>
    <scope>NUCLEOTIDE SEQUENCE [LARGE SCALE GENOMIC DNA]</scope>
    <source>
        <strain evidence="3 4">UMTAT08</strain>
    </source>
</reference>
<dbReference type="Gene3D" id="3.40.50.1820">
    <property type="entry name" value="alpha/beta hydrolase"/>
    <property type="match status" value="1"/>
</dbReference>
<accession>A0A0B3RRU7</accession>
<dbReference type="InterPro" id="IPR005674">
    <property type="entry name" value="CocE/Ser_esterase"/>
</dbReference>
<dbReference type="InterPro" id="IPR008979">
    <property type="entry name" value="Galactose-bd-like_sf"/>
</dbReference>
<evidence type="ECO:0000256" key="1">
    <source>
        <dbReference type="ARBA" id="ARBA00022801"/>
    </source>
</evidence>
<dbReference type="InterPro" id="IPR029058">
    <property type="entry name" value="AB_hydrolase_fold"/>
</dbReference>
<keyword evidence="1 3" id="KW-0378">Hydrolase</keyword>
<proteinExistence type="predicted"/>